<dbReference type="EMBL" id="CM042017">
    <property type="protein sequence ID" value="KAI3691304.1"/>
    <property type="molecule type" value="Genomic_DNA"/>
</dbReference>
<reference evidence="2" key="1">
    <citation type="journal article" date="2022" name="Mol. Ecol. Resour.">
        <title>The genomes of chicory, endive, great burdock and yacon provide insights into Asteraceae palaeo-polyploidization history and plant inulin production.</title>
        <authorList>
            <person name="Fan W."/>
            <person name="Wang S."/>
            <person name="Wang H."/>
            <person name="Wang A."/>
            <person name="Jiang F."/>
            <person name="Liu H."/>
            <person name="Zhao H."/>
            <person name="Xu D."/>
            <person name="Zhang Y."/>
        </authorList>
    </citation>
    <scope>NUCLEOTIDE SEQUENCE [LARGE SCALE GENOMIC DNA]</scope>
    <source>
        <strain evidence="2">cv. Punajuju</strain>
    </source>
</reference>
<dbReference type="Proteomes" id="UP001055811">
    <property type="component" value="Linkage Group LG09"/>
</dbReference>
<evidence type="ECO:0000313" key="2">
    <source>
        <dbReference type="Proteomes" id="UP001055811"/>
    </source>
</evidence>
<comment type="caution">
    <text evidence="1">The sequence shown here is derived from an EMBL/GenBank/DDBJ whole genome shotgun (WGS) entry which is preliminary data.</text>
</comment>
<sequence length="392" mass="44754">MECNKDEAIRAKNIAENKMTKNDFEGARKLALKAQKLFPELENISQILTVCDVHCSSQKKINNSQIDLYGILQVENLADEVTIKKQYRKLALVLHPDKNKFPGAESAFKLICEANMILSDKGKRYLYDFKCKEFAKDTVQTPQNQNPHGSQNPGQKSKPDSNGRSTFWVNCPFCKINYEYDKSIITKEIRCPKCFKIIRSTEPPNRGAGGSNHGSDTVRSVQEQVGKSTKRTHVGDEKIPGKKSKVSSSENDSKSNSDLKDDVGKAVYIDCKEPEFTNFDKEKEKDCFEVDQIWACYDPIDGMPRFYAIIRKVYKSGFRVRITWLEADPDNPPEIKWAEEGLPVSCGKFLRGETEETQDNLMFSHRIQFSTEKKKTAFLFNLPEKRRNLGAF</sequence>
<reference evidence="1 2" key="2">
    <citation type="journal article" date="2022" name="Mol. Ecol. Resour.">
        <title>The genomes of chicory, endive, great burdock and yacon provide insights into Asteraceae paleo-polyploidization history and plant inulin production.</title>
        <authorList>
            <person name="Fan W."/>
            <person name="Wang S."/>
            <person name="Wang H."/>
            <person name="Wang A."/>
            <person name="Jiang F."/>
            <person name="Liu H."/>
            <person name="Zhao H."/>
            <person name="Xu D."/>
            <person name="Zhang Y."/>
        </authorList>
    </citation>
    <scope>NUCLEOTIDE SEQUENCE [LARGE SCALE GENOMIC DNA]</scope>
    <source>
        <strain evidence="2">cv. Punajuju</strain>
        <tissue evidence="1">Leaves</tissue>
    </source>
</reference>
<protein>
    <submittedName>
        <fullName evidence="1">Uncharacterized protein</fullName>
    </submittedName>
</protein>
<keyword evidence="2" id="KW-1185">Reference proteome</keyword>
<accession>A0ACB8YZY5</accession>
<evidence type="ECO:0000313" key="1">
    <source>
        <dbReference type="EMBL" id="KAI3691304.1"/>
    </source>
</evidence>
<gene>
    <name evidence="1" type="ORF">L2E82_49619</name>
</gene>
<proteinExistence type="predicted"/>
<organism evidence="1 2">
    <name type="scientific">Cichorium intybus</name>
    <name type="common">Chicory</name>
    <dbReference type="NCBI Taxonomy" id="13427"/>
    <lineage>
        <taxon>Eukaryota</taxon>
        <taxon>Viridiplantae</taxon>
        <taxon>Streptophyta</taxon>
        <taxon>Embryophyta</taxon>
        <taxon>Tracheophyta</taxon>
        <taxon>Spermatophyta</taxon>
        <taxon>Magnoliopsida</taxon>
        <taxon>eudicotyledons</taxon>
        <taxon>Gunneridae</taxon>
        <taxon>Pentapetalae</taxon>
        <taxon>asterids</taxon>
        <taxon>campanulids</taxon>
        <taxon>Asterales</taxon>
        <taxon>Asteraceae</taxon>
        <taxon>Cichorioideae</taxon>
        <taxon>Cichorieae</taxon>
        <taxon>Cichoriinae</taxon>
        <taxon>Cichorium</taxon>
    </lineage>
</organism>
<name>A0ACB8YZY5_CICIN</name>